<evidence type="ECO:0000256" key="1">
    <source>
        <dbReference type="ARBA" id="ARBA00008779"/>
    </source>
</evidence>
<dbReference type="InterPro" id="IPR050738">
    <property type="entry name" value="Sulfatase"/>
</dbReference>
<sequence length="474" mass="53649">MARPNILLFLTDDHGQWANGCYGNSELQTPNLDRLATEGARFADAFTPCPVCSPARACLMTGRTPSQVGIHDWLQEAEPVIGDHDWLAGEVTLPQLLSGAGYHCGLSGKWHMGRSHRTPPGFDWAFGLPRWQGAHNGDYTYHLNGQPRELTGNKSTLITDHALQFLDNAPADQPFFLKVGYISTHSPYQAETHDPALTAQFEDAAFTDIPPYQPHPWQRNEGLAGGFQPTDQQIRTRYIGYYTAVTEIDREVGRLLDRLERDGTLDNTVVIYTSDHGCSVGQNGFWGKGNSTRPLNMYEISTRVPLMVRAPGLVQPGHVSQRCVDHYDTFSTICDWAGIELDETRSYAGASYARLLDGSGPDTWDDTRYGEYGDLRMIRTPQHKFVKRYPDGPHDLFELDSDPGEQLNRAGWDEFAALQDGLEQRLEEWYSRREESTSSGLRIKFQRTHNRNEAWRDGIRERRGLQVYEKWQNA</sequence>
<name>A0A6B0Z0F4_9CHLR</name>
<comment type="similarity">
    <text evidence="1">Belongs to the sulfatase family.</text>
</comment>
<evidence type="ECO:0000259" key="5">
    <source>
        <dbReference type="Pfam" id="PF00884"/>
    </source>
</evidence>
<comment type="caution">
    <text evidence="6">The sequence shown here is derived from an EMBL/GenBank/DDBJ whole genome shotgun (WGS) entry which is preliminary data.</text>
</comment>
<organism evidence="6">
    <name type="scientific">Caldilineaceae bacterium SB0664_bin_27</name>
    <dbReference type="NCBI Taxonomy" id="2605260"/>
    <lineage>
        <taxon>Bacteria</taxon>
        <taxon>Bacillati</taxon>
        <taxon>Chloroflexota</taxon>
        <taxon>Caldilineae</taxon>
        <taxon>Caldilineales</taxon>
        <taxon>Caldilineaceae</taxon>
    </lineage>
</organism>
<reference evidence="6" key="1">
    <citation type="submission" date="2019-09" db="EMBL/GenBank/DDBJ databases">
        <title>Characterisation of the sponge microbiome using genome-centric metagenomics.</title>
        <authorList>
            <person name="Engelberts J.P."/>
            <person name="Robbins S.J."/>
            <person name="De Goeij J.M."/>
            <person name="Aranda M."/>
            <person name="Bell S.C."/>
            <person name="Webster N.S."/>
        </authorList>
    </citation>
    <scope>NUCLEOTIDE SEQUENCE</scope>
    <source>
        <strain evidence="6">SB0664_bin_27</strain>
    </source>
</reference>
<keyword evidence="3 6" id="KW-0378">Hydrolase</keyword>
<protein>
    <submittedName>
        <fullName evidence="6">Sulfatase-like hydrolase/transferase</fullName>
    </submittedName>
</protein>
<dbReference type="GO" id="GO:0046872">
    <property type="term" value="F:metal ion binding"/>
    <property type="evidence" value="ECO:0007669"/>
    <property type="project" value="UniProtKB-KW"/>
</dbReference>
<accession>A0A6B0Z0F4</accession>
<dbReference type="EMBL" id="VXRG01000182">
    <property type="protein sequence ID" value="MXY95935.1"/>
    <property type="molecule type" value="Genomic_DNA"/>
</dbReference>
<dbReference type="GO" id="GO:0016740">
    <property type="term" value="F:transferase activity"/>
    <property type="evidence" value="ECO:0007669"/>
    <property type="project" value="UniProtKB-KW"/>
</dbReference>
<dbReference type="SUPFAM" id="SSF53649">
    <property type="entry name" value="Alkaline phosphatase-like"/>
    <property type="match status" value="1"/>
</dbReference>
<evidence type="ECO:0000256" key="4">
    <source>
        <dbReference type="ARBA" id="ARBA00022837"/>
    </source>
</evidence>
<dbReference type="GO" id="GO:0004065">
    <property type="term" value="F:arylsulfatase activity"/>
    <property type="evidence" value="ECO:0007669"/>
    <property type="project" value="TreeGrafter"/>
</dbReference>
<keyword evidence="2" id="KW-0479">Metal-binding</keyword>
<gene>
    <name evidence="6" type="ORF">F4Y42_21050</name>
</gene>
<dbReference type="InterPro" id="IPR017850">
    <property type="entry name" value="Alkaline_phosphatase_core_sf"/>
</dbReference>
<dbReference type="Pfam" id="PF00884">
    <property type="entry name" value="Sulfatase"/>
    <property type="match status" value="1"/>
</dbReference>
<dbReference type="PROSITE" id="PS00523">
    <property type="entry name" value="SULFATASE_1"/>
    <property type="match status" value="1"/>
</dbReference>
<dbReference type="PANTHER" id="PTHR42693:SF53">
    <property type="entry name" value="ENDO-4-O-SULFATASE"/>
    <property type="match status" value="1"/>
</dbReference>
<feature type="domain" description="Sulfatase N-terminal" evidence="5">
    <location>
        <begin position="4"/>
        <end position="339"/>
    </location>
</feature>
<dbReference type="InterPro" id="IPR000917">
    <property type="entry name" value="Sulfatase_N"/>
</dbReference>
<evidence type="ECO:0000256" key="3">
    <source>
        <dbReference type="ARBA" id="ARBA00022801"/>
    </source>
</evidence>
<evidence type="ECO:0000313" key="6">
    <source>
        <dbReference type="EMBL" id="MXY95935.1"/>
    </source>
</evidence>
<dbReference type="InterPro" id="IPR024607">
    <property type="entry name" value="Sulfatase_CS"/>
</dbReference>
<keyword evidence="4" id="KW-0106">Calcium</keyword>
<evidence type="ECO:0000256" key="2">
    <source>
        <dbReference type="ARBA" id="ARBA00022723"/>
    </source>
</evidence>
<dbReference type="AlphaFoldDB" id="A0A6B0Z0F4"/>
<keyword evidence="6" id="KW-0808">Transferase</keyword>
<proteinExistence type="inferred from homology"/>
<dbReference type="PANTHER" id="PTHR42693">
    <property type="entry name" value="ARYLSULFATASE FAMILY MEMBER"/>
    <property type="match status" value="1"/>
</dbReference>
<dbReference type="Gene3D" id="3.40.720.10">
    <property type="entry name" value="Alkaline Phosphatase, subunit A"/>
    <property type="match status" value="1"/>
</dbReference>